<dbReference type="EMBL" id="CM017618">
    <property type="protein sequence ID" value="TYI10336.1"/>
    <property type="molecule type" value="Genomic_DNA"/>
</dbReference>
<proteinExistence type="predicted"/>
<organism evidence="1 2">
    <name type="scientific">Gossypium tomentosum</name>
    <name type="common">Hawaiian cotton</name>
    <name type="synonym">Gossypium sandvicense</name>
    <dbReference type="NCBI Taxonomy" id="34277"/>
    <lineage>
        <taxon>Eukaryota</taxon>
        <taxon>Viridiplantae</taxon>
        <taxon>Streptophyta</taxon>
        <taxon>Embryophyta</taxon>
        <taxon>Tracheophyta</taxon>
        <taxon>Spermatophyta</taxon>
        <taxon>Magnoliopsida</taxon>
        <taxon>eudicotyledons</taxon>
        <taxon>Gunneridae</taxon>
        <taxon>Pentapetalae</taxon>
        <taxon>rosids</taxon>
        <taxon>malvids</taxon>
        <taxon>Malvales</taxon>
        <taxon>Malvaceae</taxon>
        <taxon>Malvoideae</taxon>
        <taxon>Gossypium</taxon>
    </lineage>
</organism>
<evidence type="ECO:0000313" key="1">
    <source>
        <dbReference type="EMBL" id="TYI10336.1"/>
    </source>
</evidence>
<sequence length="137" mass="16025">MENALAQLSINEEEHEIIQIQPDLSREEEGESFLLVGCFLTANIIHFPAMKSAWLTYGLTGFEIWGKKIHDVPVSLYSENLAIQIRNFIGVFLEYDGSNLGKENRTFMRIRVQIDVRRPLKREKTDSIIWEMFIFQF</sequence>
<name>A0A5D2P3R6_GOSTO</name>
<evidence type="ECO:0000313" key="2">
    <source>
        <dbReference type="Proteomes" id="UP000322667"/>
    </source>
</evidence>
<accession>A0A5D2P3R6</accession>
<keyword evidence="2" id="KW-1185">Reference proteome</keyword>
<dbReference type="Proteomes" id="UP000322667">
    <property type="component" value="Chromosome A09"/>
</dbReference>
<protein>
    <submittedName>
        <fullName evidence="1">Uncharacterized protein</fullName>
    </submittedName>
</protein>
<gene>
    <name evidence="1" type="ORF">ES332_A09G135200v1</name>
</gene>
<dbReference type="AlphaFoldDB" id="A0A5D2P3R6"/>
<reference evidence="1 2" key="1">
    <citation type="submission" date="2019-07" db="EMBL/GenBank/DDBJ databases">
        <title>WGS assembly of Gossypium tomentosum.</title>
        <authorList>
            <person name="Chen Z.J."/>
            <person name="Sreedasyam A."/>
            <person name="Ando A."/>
            <person name="Song Q."/>
            <person name="De L."/>
            <person name="Hulse-Kemp A."/>
            <person name="Ding M."/>
            <person name="Ye W."/>
            <person name="Kirkbride R."/>
            <person name="Jenkins J."/>
            <person name="Plott C."/>
            <person name="Lovell J."/>
            <person name="Lin Y.-M."/>
            <person name="Vaughn R."/>
            <person name="Liu B."/>
            <person name="Li W."/>
            <person name="Simpson S."/>
            <person name="Scheffler B."/>
            <person name="Saski C."/>
            <person name="Grover C."/>
            <person name="Hu G."/>
            <person name="Conover J."/>
            <person name="Carlson J."/>
            <person name="Shu S."/>
            <person name="Boston L."/>
            <person name="Williams M."/>
            <person name="Peterson D."/>
            <person name="Mcgee K."/>
            <person name="Jones D."/>
            <person name="Wendel J."/>
            <person name="Stelly D."/>
            <person name="Grimwood J."/>
            <person name="Schmutz J."/>
        </authorList>
    </citation>
    <scope>NUCLEOTIDE SEQUENCE [LARGE SCALE GENOMIC DNA]</scope>
    <source>
        <strain evidence="1">7179.01</strain>
    </source>
</reference>